<gene>
    <name evidence="10" type="ORF">AYBTSS11_LOCUS26901</name>
</gene>
<evidence type="ECO:0000256" key="8">
    <source>
        <dbReference type="SAM" id="SignalP"/>
    </source>
</evidence>
<dbReference type="Gramene" id="rna-AYBTSS11_LOCUS26901">
    <property type="protein sequence ID" value="CAJ1974816.1"/>
    <property type="gene ID" value="gene-AYBTSS11_LOCUS26901"/>
</dbReference>
<dbReference type="GO" id="GO:0001735">
    <property type="term" value="F:prenylcysteine oxidase activity"/>
    <property type="evidence" value="ECO:0007669"/>
    <property type="project" value="InterPro"/>
</dbReference>
<evidence type="ECO:0000259" key="9">
    <source>
        <dbReference type="Pfam" id="PF07156"/>
    </source>
</evidence>
<evidence type="ECO:0000256" key="2">
    <source>
        <dbReference type="ARBA" id="ARBA00009967"/>
    </source>
</evidence>
<evidence type="ECO:0000313" key="10">
    <source>
        <dbReference type="EMBL" id="CAJ1974816.1"/>
    </source>
</evidence>
<keyword evidence="4 8" id="KW-0732">Signal</keyword>
<evidence type="ECO:0000256" key="4">
    <source>
        <dbReference type="ARBA" id="ARBA00022729"/>
    </source>
</evidence>
<organism evidence="10 11">
    <name type="scientific">Sphenostylis stenocarpa</name>
    <dbReference type="NCBI Taxonomy" id="92480"/>
    <lineage>
        <taxon>Eukaryota</taxon>
        <taxon>Viridiplantae</taxon>
        <taxon>Streptophyta</taxon>
        <taxon>Embryophyta</taxon>
        <taxon>Tracheophyta</taxon>
        <taxon>Spermatophyta</taxon>
        <taxon>Magnoliopsida</taxon>
        <taxon>eudicotyledons</taxon>
        <taxon>Gunneridae</taxon>
        <taxon>Pentapetalae</taxon>
        <taxon>rosids</taxon>
        <taxon>fabids</taxon>
        <taxon>Fabales</taxon>
        <taxon>Fabaceae</taxon>
        <taxon>Papilionoideae</taxon>
        <taxon>50 kb inversion clade</taxon>
        <taxon>NPAAA clade</taxon>
        <taxon>indigoferoid/millettioid clade</taxon>
        <taxon>Phaseoleae</taxon>
        <taxon>Sphenostylis</taxon>
    </lineage>
</organism>
<reference evidence="10" key="1">
    <citation type="submission" date="2023-10" db="EMBL/GenBank/DDBJ databases">
        <authorList>
            <person name="Domelevo Entfellner J.-B."/>
        </authorList>
    </citation>
    <scope>NUCLEOTIDE SEQUENCE</scope>
</reference>
<dbReference type="AlphaFoldDB" id="A0AA86SXQ6"/>
<protein>
    <recommendedName>
        <fullName evidence="9">Prenylcysteine lyase domain-containing protein</fullName>
    </recommendedName>
</protein>
<evidence type="ECO:0000256" key="5">
    <source>
        <dbReference type="ARBA" id="ARBA00022827"/>
    </source>
</evidence>
<comment type="similarity">
    <text evidence="2">Belongs to the prenylcysteine oxidase family.</text>
</comment>
<dbReference type="Pfam" id="PF07156">
    <property type="entry name" value="Prenylcys_lyase"/>
    <property type="match status" value="1"/>
</dbReference>
<evidence type="ECO:0000256" key="6">
    <source>
        <dbReference type="ARBA" id="ARBA00023002"/>
    </source>
</evidence>
<proteinExistence type="inferred from homology"/>
<dbReference type="PANTHER" id="PTHR15944">
    <property type="entry name" value="FARNESYLCYSTEINE LYASE"/>
    <property type="match status" value="1"/>
</dbReference>
<comment type="cofactor">
    <cofactor evidence="1">
        <name>FAD</name>
        <dbReference type="ChEBI" id="CHEBI:57692"/>
    </cofactor>
</comment>
<dbReference type="PIRSF" id="PIRSF036292">
    <property type="entry name" value="Prenylcysteine_oxidase"/>
    <property type="match status" value="1"/>
</dbReference>
<dbReference type="Proteomes" id="UP001189624">
    <property type="component" value="Chromosome 9"/>
</dbReference>
<dbReference type="Gene3D" id="3.50.50.60">
    <property type="entry name" value="FAD/NAD(P)-binding domain"/>
    <property type="match status" value="1"/>
</dbReference>
<evidence type="ECO:0000256" key="3">
    <source>
        <dbReference type="ARBA" id="ARBA00022630"/>
    </source>
</evidence>
<dbReference type="SUPFAM" id="SSF51905">
    <property type="entry name" value="FAD/NAD(P)-binding domain"/>
    <property type="match status" value="1"/>
</dbReference>
<dbReference type="EMBL" id="OY731406">
    <property type="protein sequence ID" value="CAJ1974816.1"/>
    <property type="molecule type" value="Genomic_DNA"/>
</dbReference>
<evidence type="ECO:0000256" key="7">
    <source>
        <dbReference type="ARBA" id="ARBA00023180"/>
    </source>
</evidence>
<name>A0AA86SXQ6_9FABA</name>
<feature type="domain" description="Prenylcysteine lyase" evidence="9">
    <location>
        <begin position="151"/>
        <end position="483"/>
    </location>
</feature>
<dbReference type="InterPro" id="IPR036188">
    <property type="entry name" value="FAD/NAD-bd_sf"/>
</dbReference>
<keyword evidence="3" id="KW-0285">Flavoprotein</keyword>
<keyword evidence="5" id="KW-0274">FAD</keyword>
<dbReference type="Pfam" id="PF13450">
    <property type="entry name" value="NAD_binding_8"/>
    <property type="match status" value="1"/>
</dbReference>
<accession>A0AA86SXQ6</accession>
<dbReference type="InterPro" id="IPR017046">
    <property type="entry name" value="Prenylcysteine_Oxase1"/>
</dbReference>
<dbReference type="GO" id="GO:0030328">
    <property type="term" value="P:prenylcysteine catabolic process"/>
    <property type="evidence" value="ECO:0007669"/>
    <property type="project" value="InterPro"/>
</dbReference>
<keyword evidence="6" id="KW-0560">Oxidoreductase</keyword>
<feature type="signal peptide" evidence="8">
    <location>
        <begin position="1"/>
        <end position="19"/>
    </location>
</feature>
<evidence type="ECO:0000256" key="1">
    <source>
        <dbReference type="ARBA" id="ARBA00001974"/>
    </source>
</evidence>
<keyword evidence="7" id="KW-0325">Glycoprotein</keyword>
<keyword evidence="11" id="KW-1185">Reference proteome</keyword>
<dbReference type="PANTHER" id="PTHR15944:SF0">
    <property type="entry name" value="PRENYLCYSTEINE LYASE DOMAIN-CONTAINING PROTEIN"/>
    <property type="match status" value="1"/>
</dbReference>
<dbReference type="FunFam" id="3.50.50.60:FF:000430">
    <property type="entry name" value="Farnesylcysteine lyase"/>
    <property type="match status" value="1"/>
</dbReference>
<evidence type="ECO:0000313" key="11">
    <source>
        <dbReference type="Proteomes" id="UP001189624"/>
    </source>
</evidence>
<dbReference type="InterPro" id="IPR010795">
    <property type="entry name" value="Prenylcys_lyase"/>
</dbReference>
<feature type="chain" id="PRO_5041734428" description="Prenylcysteine lyase domain-containing protein" evidence="8">
    <location>
        <begin position="20"/>
        <end position="505"/>
    </location>
</feature>
<dbReference type="GO" id="GO:0030327">
    <property type="term" value="P:prenylated protein catabolic process"/>
    <property type="evidence" value="ECO:0007669"/>
    <property type="project" value="TreeGrafter"/>
</dbReference>
<sequence length="505" mass="55569">MMMSLTLPFLLTFLALSQAQSLSDDSLPPSSTVCIVGAGIGGSSVAHFLRKYSPESAPATDIRVFERNGVVGGRMATVTVAGESFEAGASILHPKNLHTVDYVKILNLKVNEPGGSDSLSLGIWDGNKFVFKTLTLSSNVPLINKLLKLPFVDTIVSFFNSARIFLRYGFSLFKMQNFVENTVERFLKYYEEPSSRPIFETVDEMLQWAGLYNLTSRTLQDELVDAGLSDLLINELVTVITRINYGQSVSMSGLGGAVSLAGSGAGLWSIQGGNWQMAAGLINQSDVALHLHEEIKSVADLGDFYELNSTKGNSYRCEVTVVATPLDELDIQFIPPISIPERKLQHTYTTFVRGLLNPEYFGLKAATKIPDLVGTIEDPSLPFSCIAVLKKHNEKESTYKLFSRQPMEDTLLDSIFSVRKETILINWAAYPHYHAPEVFAPFILDRRHLYYVNAFENAASTMETSAVAAENIARLILSRYFGKVSVNSSNLSATSQGEGSTHLDL</sequence>